<sequence length="58" mass="6888">MWIAQWPDGTWILYKDKPREKMGGWDGEQVAIISRGLHIISWRTTCRKVDPREYGIEL</sequence>
<protein>
    <submittedName>
        <fullName evidence="1">Uncharacterized protein</fullName>
    </submittedName>
</protein>
<gene>
    <name evidence="1" type="ORF">PN09_045</name>
</gene>
<proteinExistence type="predicted"/>
<dbReference type="Proteomes" id="UP000605974">
    <property type="component" value="Segment"/>
</dbReference>
<organism evidence="1 2">
    <name type="scientific">Pseudomonas phage PN09</name>
    <dbReference type="NCBI Taxonomy" id="2782564"/>
    <lineage>
        <taxon>Viruses</taxon>
        <taxon>Duplodnaviria</taxon>
        <taxon>Heunggongvirae</taxon>
        <taxon>Uroviricota</taxon>
        <taxon>Caudoviricetes</taxon>
        <taxon>Vandenendeviridae</taxon>
        <taxon>Gorskivirinae</taxon>
        <taxon>Otagovirus</taxon>
        <taxon>Otagovirus PN09</taxon>
    </lineage>
</organism>
<accession>A0A7S8BC70</accession>
<evidence type="ECO:0000313" key="1">
    <source>
        <dbReference type="EMBL" id="QPB10466.1"/>
    </source>
</evidence>
<keyword evidence="2" id="KW-1185">Reference proteome</keyword>
<evidence type="ECO:0000313" key="2">
    <source>
        <dbReference type="Proteomes" id="UP000605974"/>
    </source>
</evidence>
<dbReference type="EMBL" id="MW175491">
    <property type="protein sequence ID" value="QPB10466.1"/>
    <property type="molecule type" value="Genomic_DNA"/>
</dbReference>
<name>A0A7S8BC70_9CAUD</name>
<reference evidence="1" key="1">
    <citation type="submission" date="2020-10" db="EMBL/GenBank/DDBJ databases">
        <authorList>
            <person name="Ni P."/>
        </authorList>
    </citation>
    <scope>NUCLEOTIDE SEQUENCE</scope>
</reference>